<accession>A0ABN1P399</accession>
<proteinExistence type="predicted"/>
<evidence type="ECO:0000256" key="1">
    <source>
        <dbReference type="ARBA" id="ARBA00023002"/>
    </source>
</evidence>
<organism evidence="4 5">
    <name type="scientific">Pseudonocardia zijingensis</name>
    <dbReference type="NCBI Taxonomy" id="153376"/>
    <lineage>
        <taxon>Bacteria</taxon>
        <taxon>Bacillati</taxon>
        <taxon>Actinomycetota</taxon>
        <taxon>Actinomycetes</taxon>
        <taxon>Pseudonocardiales</taxon>
        <taxon>Pseudonocardiaceae</taxon>
        <taxon>Pseudonocardia</taxon>
    </lineage>
</organism>
<sequence>MFGREVGAEPVHPMTEEQRMTTVGETQAAPTLDAAEVLRRVEQLHRLVDAHGEEGDREGRLAEPVVEALFDSGAVSVFTPRALGGAEMTPRQAMDLFRVLSHADPSAGWVTMALGLATGLAGAFFDADTARELFRTPRLGIAGQGTRPGRAVPVPGGHRISGEWAFASGIKHATHLHTAATDTGTGENRFFIVPVEQVTFIENWDVLGLRGTGSIDYTLEDLFVPSNHSYPSLSTEPVTGGDLYRIGIGNFASINHGGWALGVGRRLLDELSAAVRAKAGRPGSQAESDAFHEQYAGAEVRLRAAGALLYEVWEEIEATLAAGKRIPLRLETLNRVALNNATWSVHGIAQFVYRNCGTAALRSGTIQRLFRDVHGGTQHISSSPVILQAAGRELAGLAEGQRWVHFTLK</sequence>
<feature type="domain" description="Acyl-CoA dehydrogenase C-terminal" evidence="3">
    <location>
        <begin position="256"/>
        <end position="382"/>
    </location>
</feature>
<dbReference type="PIRSF" id="PIRSF016578">
    <property type="entry name" value="HsaA"/>
    <property type="match status" value="1"/>
</dbReference>
<dbReference type="SUPFAM" id="SSF56645">
    <property type="entry name" value="Acyl-CoA dehydrogenase NM domain-like"/>
    <property type="match status" value="1"/>
</dbReference>
<dbReference type="InterPro" id="IPR037069">
    <property type="entry name" value="AcylCoA_DH/ox_N_sf"/>
</dbReference>
<comment type="caution">
    <text evidence="4">The sequence shown here is derived from an EMBL/GenBank/DDBJ whole genome shotgun (WGS) entry which is preliminary data.</text>
</comment>
<gene>
    <name evidence="4" type="ORF">GCM10009559_05180</name>
</gene>
<reference evidence="4 5" key="1">
    <citation type="journal article" date="2019" name="Int. J. Syst. Evol. Microbiol.">
        <title>The Global Catalogue of Microorganisms (GCM) 10K type strain sequencing project: providing services to taxonomists for standard genome sequencing and annotation.</title>
        <authorList>
            <consortium name="The Broad Institute Genomics Platform"/>
            <consortium name="The Broad Institute Genome Sequencing Center for Infectious Disease"/>
            <person name="Wu L."/>
            <person name="Ma J."/>
        </authorList>
    </citation>
    <scope>NUCLEOTIDE SEQUENCE [LARGE SCALE GENOMIC DNA]</scope>
    <source>
        <strain evidence="4 5">JCM 11117</strain>
    </source>
</reference>
<evidence type="ECO:0000259" key="3">
    <source>
        <dbReference type="Pfam" id="PF08028"/>
    </source>
</evidence>
<evidence type="ECO:0000256" key="2">
    <source>
        <dbReference type="SAM" id="MobiDB-lite"/>
    </source>
</evidence>
<dbReference type="Proteomes" id="UP001499967">
    <property type="component" value="Unassembled WGS sequence"/>
</dbReference>
<feature type="region of interest" description="Disordered" evidence="2">
    <location>
        <begin position="1"/>
        <end position="29"/>
    </location>
</feature>
<protein>
    <submittedName>
        <fullName evidence="4">Acyl-CoA dehydrogenase family protein</fullName>
    </submittedName>
</protein>
<keyword evidence="1" id="KW-0560">Oxidoreductase</keyword>
<dbReference type="SUPFAM" id="SSF47203">
    <property type="entry name" value="Acyl-CoA dehydrogenase C-terminal domain-like"/>
    <property type="match status" value="1"/>
</dbReference>
<dbReference type="Gene3D" id="2.40.110.10">
    <property type="entry name" value="Butyryl-CoA Dehydrogenase, subunit A, domain 2"/>
    <property type="match status" value="1"/>
</dbReference>
<name>A0ABN1P399_9PSEU</name>
<dbReference type="Gene3D" id="1.20.140.10">
    <property type="entry name" value="Butyryl-CoA Dehydrogenase, subunit A, domain 3"/>
    <property type="match status" value="1"/>
</dbReference>
<dbReference type="Gene3D" id="1.10.540.10">
    <property type="entry name" value="Acyl-CoA dehydrogenase/oxidase, N-terminal domain"/>
    <property type="match status" value="1"/>
</dbReference>
<dbReference type="Pfam" id="PF08028">
    <property type="entry name" value="Acyl-CoA_dh_2"/>
    <property type="match status" value="1"/>
</dbReference>
<evidence type="ECO:0000313" key="4">
    <source>
        <dbReference type="EMBL" id="GAA0921976.1"/>
    </source>
</evidence>
<keyword evidence="5" id="KW-1185">Reference proteome</keyword>
<dbReference type="InterPro" id="IPR013107">
    <property type="entry name" value="Acyl-CoA_DH_C"/>
</dbReference>
<evidence type="ECO:0000313" key="5">
    <source>
        <dbReference type="Proteomes" id="UP001499967"/>
    </source>
</evidence>
<dbReference type="InterPro" id="IPR036250">
    <property type="entry name" value="AcylCo_DH-like_C"/>
</dbReference>
<dbReference type="InterPro" id="IPR046373">
    <property type="entry name" value="Acyl-CoA_Oxase/DH_mid-dom_sf"/>
</dbReference>
<dbReference type="EMBL" id="BAAAHP010000013">
    <property type="protein sequence ID" value="GAA0921976.1"/>
    <property type="molecule type" value="Genomic_DNA"/>
</dbReference>
<feature type="compositionally biased region" description="Polar residues" evidence="2">
    <location>
        <begin position="20"/>
        <end position="29"/>
    </location>
</feature>
<dbReference type="InterPro" id="IPR009100">
    <property type="entry name" value="AcylCoA_DH/oxidase_NM_dom_sf"/>
</dbReference>